<evidence type="ECO:0000313" key="2">
    <source>
        <dbReference type="Proteomes" id="UP000272474"/>
    </source>
</evidence>
<accession>A0A3A9Z2H9</accession>
<gene>
    <name evidence="1" type="ORF">D7294_14115</name>
</gene>
<proteinExistence type="predicted"/>
<dbReference type="SUPFAM" id="SSF52540">
    <property type="entry name" value="P-loop containing nucleoside triphosphate hydrolases"/>
    <property type="match status" value="1"/>
</dbReference>
<name>A0A3A9Z2H9_9ACTN</name>
<dbReference type="RefSeq" id="WP_120679452.1">
    <property type="nucleotide sequence ID" value="NZ_RBAL01000007.1"/>
</dbReference>
<reference evidence="1 2" key="1">
    <citation type="journal article" date="2014" name="Int. J. Syst. Evol. Microbiol.">
        <title>Streptomyces hoynatensis sp. nov., isolated from deep marine sediment.</title>
        <authorList>
            <person name="Veyisoglu A."/>
            <person name="Sahin N."/>
        </authorList>
    </citation>
    <scope>NUCLEOTIDE SEQUENCE [LARGE SCALE GENOMIC DNA]</scope>
    <source>
        <strain evidence="1 2">KCTC 29097</strain>
    </source>
</reference>
<dbReference type="Proteomes" id="UP000272474">
    <property type="component" value="Unassembled WGS sequence"/>
</dbReference>
<dbReference type="InterPro" id="IPR027417">
    <property type="entry name" value="P-loop_NTPase"/>
</dbReference>
<dbReference type="Gene3D" id="3.40.50.300">
    <property type="entry name" value="P-loop containing nucleotide triphosphate hydrolases"/>
    <property type="match status" value="1"/>
</dbReference>
<keyword evidence="2" id="KW-1185">Reference proteome</keyword>
<protein>
    <submittedName>
        <fullName evidence="1">Uncharacterized protein</fullName>
    </submittedName>
</protein>
<evidence type="ECO:0000313" key="1">
    <source>
        <dbReference type="EMBL" id="RKN41626.1"/>
    </source>
</evidence>
<dbReference type="EMBL" id="RBAL01000007">
    <property type="protein sequence ID" value="RKN41626.1"/>
    <property type="molecule type" value="Genomic_DNA"/>
</dbReference>
<organism evidence="1 2">
    <name type="scientific">Streptomyces hoynatensis</name>
    <dbReference type="NCBI Taxonomy" id="1141874"/>
    <lineage>
        <taxon>Bacteria</taxon>
        <taxon>Bacillati</taxon>
        <taxon>Actinomycetota</taxon>
        <taxon>Actinomycetes</taxon>
        <taxon>Kitasatosporales</taxon>
        <taxon>Streptomycetaceae</taxon>
        <taxon>Streptomyces</taxon>
    </lineage>
</organism>
<comment type="caution">
    <text evidence="1">The sequence shown here is derived from an EMBL/GenBank/DDBJ whole genome shotgun (WGS) entry which is preliminary data.</text>
</comment>
<dbReference type="OrthoDB" id="3861774at2"/>
<sequence length="76" mass="8304">MAYQIRPPAAHVVDREDELRRALAAVAEWRGKARLLTIAVSGLSGVGKTELAFMIARLFKDTLGQVLRDLGAAHPH</sequence>
<dbReference type="AlphaFoldDB" id="A0A3A9Z2H9"/>